<dbReference type="SUPFAM" id="SSF53474">
    <property type="entry name" value="alpha/beta-Hydrolases"/>
    <property type="match status" value="1"/>
</dbReference>
<dbReference type="EMBL" id="CP009516">
    <property type="protein sequence ID" value="AKB77139.1"/>
    <property type="molecule type" value="Genomic_DNA"/>
</dbReference>
<evidence type="ECO:0000259" key="4">
    <source>
        <dbReference type="Pfam" id="PF06441"/>
    </source>
</evidence>
<dbReference type="Gene3D" id="3.40.50.1820">
    <property type="entry name" value="alpha/beta hydrolase"/>
    <property type="match status" value="1"/>
</dbReference>
<dbReference type="InterPro" id="IPR010497">
    <property type="entry name" value="Epoxide_hydro_N"/>
</dbReference>
<dbReference type="STRING" id="1434110.MSHOH_0656"/>
<dbReference type="PANTHER" id="PTHR21661:SF35">
    <property type="entry name" value="EPOXIDE HYDROLASE"/>
    <property type="match status" value="1"/>
</dbReference>
<name>A0A0E3S728_9EURY</name>
<comment type="similarity">
    <text evidence="1">Belongs to the peptidase S33 family.</text>
</comment>
<dbReference type="Pfam" id="PF06441">
    <property type="entry name" value="EHN"/>
    <property type="match status" value="1"/>
</dbReference>
<keyword evidence="2" id="KW-0058">Aromatic hydrocarbons catabolism</keyword>
<gene>
    <name evidence="5" type="ORF">MSHOH_0656</name>
</gene>
<dbReference type="AlphaFoldDB" id="A0A0E3S728"/>
<organism evidence="5 6">
    <name type="scientific">Methanosarcina horonobensis HB-1 = JCM 15518</name>
    <dbReference type="NCBI Taxonomy" id="1434110"/>
    <lineage>
        <taxon>Archaea</taxon>
        <taxon>Methanobacteriati</taxon>
        <taxon>Methanobacteriota</taxon>
        <taxon>Stenosarchaea group</taxon>
        <taxon>Methanomicrobia</taxon>
        <taxon>Methanosarcinales</taxon>
        <taxon>Methanosarcinaceae</taxon>
        <taxon>Methanosarcina</taxon>
    </lineage>
</organism>
<evidence type="ECO:0000256" key="3">
    <source>
        <dbReference type="ARBA" id="ARBA00022801"/>
    </source>
</evidence>
<dbReference type="PATRIC" id="fig|1434110.4.peg.800"/>
<evidence type="ECO:0000313" key="5">
    <source>
        <dbReference type="EMBL" id="AKB77139.1"/>
    </source>
</evidence>
<evidence type="ECO:0000313" key="6">
    <source>
        <dbReference type="Proteomes" id="UP000033101"/>
    </source>
</evidence>
<proteinExistence type="inferred from homology"/>
<evidence type="ECO:0000256" key="1">
    <source>
        <dbReference type="ARBA" id="ARBA00010088"/>
    </source>
</evidence>
<dbReference type="PANTHER" id="PTHR21661">
    <property type="entry name" value="EPOXIDE HYDROLASE 1-RELATED"/>
    <property type="match status" value="1"/>
</dbReference>
<reference evidence="5 6" key="1">
    <citation type="submission" date="2014-07" db="EMBL/GenBank/DDBJ databases">
        <title>Methanogenic archaea and the global carbon cycle.</title>
        <authorList>
            <person name="Henriksen J.R."/>
            <person name="Luke J."/>
            <person name="Reinhart S."/>
            <person name="Benedict M.N."/>
            <person name="Youngblut N.D."/>
            <person name="Metcalf M.E."/>
            <person name="Whitaker R.J."/>
            <person name="Metcalf W.W."/>
        </authorList>
    </citation>
    <scope>NUCLEOTIDE SEQUENCE [LARGE SCALE GENOMIC DNA]</scope>
    <source>
        <strain evidence="5 6">HB-1</strain>
    </source>
</reference>
<keyword evidence="3 5" id="KW-0378">Hydrolase</keyword>
<protein>
    <submittedName>
        <fullName evidence="5">Epoxide hydrolase</fullName>
    </submittedName>
</protein>
<dbReference type="InterPro" id="IPR029058">
    <property type="entry name" value="AB_hydrolase_fold"/>
</dbReference>
<accession>A0A0E3S728</accession>
<dbReference type="GO" id="GO:0004301">
    <property type="term" value="F:epoxide hydrolase activity"/>
    <property type="evidence" value="ECO:0007669"/>
    <property type="project" value="TreeGrafter"/>
</dbReference>
<dbReference type="OrthoDB" id="106615at2157"/>
<dbReference type="HOGENOM" id="CLU_203609_0_0_2"/>
<evidence type="ECO:0000256" key="2">
    <source>
        <dbReference type="ARBA" id="ARBA00022797"/>
    </source>
</evidence>
<keyword evidence="6" id="KW-1185">Reference proteome</keyword>
<dbReference type="KEGG" id="mhor:MSHOH_0656"/>
<sequence length="69" mass="8303">MSIQPFQIDIPQAVLQDLKERLARTRWPDEVKGAGWDYGTNLDYLKGLVDYWQNKYDWRVQEAELNRFN</sequence>
<dbReference type="Proteomes" id="UP000033101">
    <property type="component" value="Chromosome"/>
</dbReference>
<dbReference type="GO" id="GO:0097176">
    <property type="term" value="P:epoxide metabolic process"/>
    <property type="evidence" value="ECO:0007669"/>
    <property type="project" value="TreeGrafter"/>
</dbReference>
<feature type="domain" description="Epoxide hydrolase N-terminal" evidence="4">
    <location>
        <begin position="3"/>
        <end position="68"/>
    </location>
</feature>